<dbReference type="KEGG" id="lamb:KBB96_03360"/>
<dbReference type="AlphaFoldDB" id="A0A975J0T6"/>
<dbReference type="InterPro" id="IPR017850">
    <property type="entry name" value="Alkaline_phosphatase_core_sf"/>
</dbReference>
<dbReference type="InterPro" id="IPR024607">
    <property type="entry name" value="Sulfatase_CS"/>
</dbReference>
<evidence type="ECO:0000313" key="6">
    <source>
        <dbReference type="Proteomes" id="UP000676169"/>
    </source>
</evidence>
<evidence type="ECO:0000256" key="3">
    <source>
        <dbReference type="SAM" id="SignalP"/>
    </source>
</evidence>
<feature type="chain" id="PRO_5036972141" evidence="3">
    <location>
        <begin position="22"/>
        <end position="500"/>
    </location>
</feature>
<name>A0A975J0T6_9BACT</name>
<keyword evidence="2" id="KW-0378">Hydrolase</keyword>
<gene>
    <name evidence="5" type="ORF">KBB96_03360</name>
</gene>
<reference evidence="5" key="1">
    <citation type="submission" date="2021-04" db="EMBL/GenBank/DDBJ databases">
        <title>Luteolibacter sp. 32A isolated from the skin of an Anderson's salamander (Ambystoma andersonii).</title>
        <authorList>
            <person name="Spergser J."/>
            <person name="Busse H.-J."/>
        </authorList>
    </citation>
    <scope>NUCLEOTIDE SEQUENCE</scope>
    <source>
        <strain evidence="5">32A</strain>
    </source>
</reference>
<feature type="signal peptide" evidence="3">
    <location>
        <begin position="1"/>
        <end position="21"/>
    </location>
</feature>
<dbReference type="Gene3D" id="3.40.720.10">
    <property type="entry name" value="Alkaline Phosphatase, subunit A"/>
    <property type="match status" value="1"/>
</dbReference>
<comment type="similarity">
    <text evidence="1">Belongs to the sulfatase family.</text>
</comment>
<proteinExistence type="inferred from homology"/>
<evidence type="ECO:0000256" key="1">
    <source>
        <dbReference type="ARBA" id="ARBA00008779"/>
    </source>
</evidence>
<dbReference type="Proteomes" id="UP000676169">
    <property type="component" value="Chromosome"/>
</dbReference>
<dbReference type="PANTHER" id="PTHR43751:SF1">
    <property type="entry name" value="SULFATASE ATSG-RELATED"/>
    <property type="match status" value="1"/>
</dbReference>
<dbReference type="SUPFAM" id="SSF53649">
    <property type="entry name" value="Alkaline phosphatase-like"/>
    <property type="match status" value="1"/>
</dbReference>
<dbReference type="InterPro" id="IPR052701">
    <property type="entry name" value="GAG_Ulvan_Degrading_Sulfatases"/>
</dbReference>
<dbReference type="GO" id="GO:0016787">
    <property type="term" value="F:hydrolase activity"/>
    <property type="evidence" value="ECO:0007669"/>
    <property type="project" value="UniProtKB-KW"/>
</dbReference>
<sequence length="500" mass="55781">MLRLTFVRIFLAISLLSTVGAAWGVGAEEAPAGIKARPNMLFFIADNWAFPHAGILGDKTAETPAFDRLAREGVLFTHVFNASPICSPTRASILTGRPPHQLGEAGNLWGGFPGSLKVFTRMLEDAGYEVGFCGKPWAPGRYKPYGWSMNPVGREYKSFTDFLAVRDPAKPFFFWIGNVDTALRDAFQGWNYDEESVKGIDASGIVVPPQLPDTPEIRRDIQAYYGGVRKMDRALAGSVGALDQARLLDETVVVCTSDNGWQMPRGLANCYDAGSRVPLAVRWGSHLKAGRRVDDFISGTDFTATFLELAGLSPTAEMTSRSFVDLLLGRQGGKARDAAFIERERHANVRRGNLSYPMRAIRTERFLYIRNLRPDRWPAGDPQVYFDVGDYGDVDASAAKNFLQANIGKPGFQRYDRMIFEKRPEEELYDLVTDPAQVVNVAGQERYAAAQQDLRNRLDRWMRETSDPRIDPSCDPWDHYPYYAPGVLNGKKAAEPYAPR</sequence>
<evidence type="ECO:0000313" key="5">
    <source>
        <dbReference type="EMBL" id="QUE51933.1"/>
    </source>
</evidence>
<dbReference type="PANTHER" id="PTHR43751">
    <property type="entry name" value="SULFATASE"/>
    <property type="match status" value="1"/>
</dbReference>
<evidence type="ECO:0000259" key="4">
    <source>
        <dbReference type="Pfam" id="PF00884"/>
    </source>
</evidence>
<evidence type="ECO:0000256" key="2">
    <source>
        <dbReference type="ARBA" id="ARBA00022801"/>
    </source>
</evidence>
<keyword evidence="3" id="KW-0732">Signal</keyword>
<feature type="domain" description="Sulfatase N-terminal" evidence="4">
    <location>
        <begin position="38"/>
        <end position="311"/>
    </location>
</feature>
<accession>A0A975J0T6</accession>
<dbReference type="PROSITE" id="PS00523">
    <property type="entry name" value="SULFATASE_1"/>
    <property type="match status" value="1"/>
</dbReference>
<dbReference type="EMBL" id="CP073100">
    <property type="protein sequence ID" value="QUE51933.1"/>
    <property type="molecule type" value="Genomic_DNA"/>
</dbReference>
<dbReference type="InterPro" id="IPR000917">
    <property type="entry name" value="Sulfatase_N"/>
</dbReference>
<dbReference type="RefSeq" id="WP_211632248.1">
    <property type="nucleotide sequence ID" value="NZ_CP073100.1"/>
</dbReference>
<dbReference type="Pfam" id="PF00884">
    <property type="entry name" value="Sulfatase"/>
    <property type="match status" value="1"/>
</dbReference>
<organism evidence="5 6">
    <name type="scientific">Luteolibacter ambystomatis</name>
    <dbReference type="NCBI Taxonomy" id="2824561"/>
    <lineage>
        <taxon>Bacteria</taxon>
        <taxon>Pseudomonadati</taxon>
        <taxon>Verrucomicrobiota</taxon>
        <taxon>Verrucomicrobiia</taxon>
        <taxon>Verrucomicrobiales</taxon>
        <taxon>Verrucomicrobiaceae</taxon>
        <taxon>Luteolibacter</taxon>
    </lineage>
</organism>
<dbReference type="CDD" id="cd16027">
    <property type="entry name" value="SGSH"/>
    <property type="match status" value="1"/>
</dbReference>
<keyword evidence="6" id="KW-1185">Reference proteome</keyword>
<protein>
    <submittedName>
        <fullName evidence="5">Sulfatase</fullName>
    </submittedName>
</protein>